<evidence type="ECO:0000313" key="6">
    <source>
        <dbReference type="Proteomes" id="UP001595190"/>
    </source>
</evidence>
<dbReference type="InterPro" id="IPR029154">
    <property type="entry name" value="HIBADH-like_NADP-bd"/>
</dbReference>
<dbReference type="Pfam" id="PF14833">
    <property type="entry name" value="NAD_binding_11"/>
    <property type="match status" value="1"/>
</dbReference>
<dbReference type="InterPro" id="IPR015815">
    <property type="entry name" value="HIBADH-related"/>
</dbReference>
<dbReference type="Pfam" id="PF03446">
    <property type="entry name" value="NAD_binding_2"/>
    <property type="match status" value="1"/>
</dbReference>
<accession>A0ABV6ZM85</accession>
<proteinExistence type="predicted"/>
<feature type="domain" description="3-hydroxyisobutyrate dehydrogenase-like NAD-binding" evidence="4">
    <location>
        <begin position="179"/>
        <end position="297"/>
    </location>
</feature>
<dbReference type="PROSITE" id="PS00895">
    <property type="entry name" value="3_HYDROXYISOBUT_DH"/>
    <property type="match status" value="1"/>
</dbReference>
<evidence type="ECO:0000313" key="5">
    <source>
        <dbReference type="EMBL" id="MFC2253306.1"/>
    </source>
</evidence>
<gene>
    <name evidence="5" type="ORF">ACETRX_26940</name>
</gene>
<evidence type="ECO:0000259" key="3">
    <source>
        <dbReference type="Pfam" id="PF03446"/>
    </source>
</evidence>
<dbReference type="InterPro" id="IPR013328">
    <property type="entry name" value="6PGD_dom2"/>
</dbReference>
<dbReference type="InterPro" id="IPR051265">
    <property type="entry name" value="HIBADH-related_NP60_sf"/>
</dbReference>
<dbReference type="PIRSF" id="PIRSF000103">
    <property type="entry name" value="HIBADH"/>
    <property type="match status" value="1"/>
</dbReference>
<sequence>MRKRSFPNKEFSIMQVGFLGLGTMGFPMAANLVKAGHRVRAWNRSQEPVARLAALGAEPAAAPADAADGAEVLIAMLADDAASRDVLLAQSTLDALTKGAVVVNMATVSVAFTRDIAAEHAARSLSYIAAPVLGRVNVAEAGQLNILAAGEAAQLDRVQPLFDVLGQKTWRFGDRPEQAAAVKLAANFMIASAIETMAEASTLAAGHGVAKTAFLEMLTSTIFAAPPYKGYGAAIAEERFEPAGFKLSLGLKDVRLALEAADAVNVPLPFAGVLRDNHLDALAHGEGHLDWAALSRVAERRAAQK</sequence>
<keyword evidence="2" id="KW-0520">NAD</keyword>
<dbReference type="Gene3D" id="3.40.50.720">
    <property type="entry name" value="NAD(P)-binding Rossmann-like Domain"/>
    <property type="match status" value="1"/>
</dbReference>
<dbReference type="EC" id="1.1.-.-" evidence="5"/>
<dbReference type="SUPFAM" id="SSF51735">
    <property type="entry name" value="NAD(P)-binding Rossmann-fold domains"/>
    <property type="match status" value="1"/>
</dbReference>
<dbReference type="GO" id="GO:0016491">
    <property type="term" value="F:oxidoreductase activity"/>
    <property type="evidence" value="ECO:0007669"/>
    <property type="project" value="UniProtKB-KW"/>
</dbReference>
<evidence type="ECO:0000259" key="4">
    <source>
        <dbReference type="Pfam" id="PF14833"/>
    </source>
</evidence>
<dbReference type="PANTHER" id="PTHR43580">
    <property type="entry name" value="OXIDOREDUCTASE GLYR1-RELATED"/>
    <property type="match status" value="1"/>
</dbReference>
<dbReference type="InterPro" id="IPR036291">
    <property type="entry name" value="NAD(P)-bd_dom_sf"/>
</dbReference>
<name>A0ABV6ZM85_9HYPH</name>
<keyword evidence="1 5" id="KW-0560">Oxidoreductase</keyword>
<feature type="domain" description="6-phosphogluconate dehydrogenase NADP-binding" evidence="3">
    <location>
        <begin position="15"/>
        <end position="169"/>
    </location>
</feature>
<organism evidence="5 6">
    <name type="scientific">Labrys neptuniae</name>
    <dbReference type="NCBI Taxonomy" id="376174"/>
    <lineage>
        <taxon>Bacteria</taxon>
        <taxon>Pseudomonadati</taxon>
        <taxon>Pseudomonadota</taxon>
        <taxon>Alphaproteobacteria</taxon>
        <taxon>Hyphomicrobiales</taxon>
        <taxon>Xanthobacteraceae</taxon>
        <taxon>Labrys</taxon>
    </lineage>
</organism>
<reference evidence="5 6" key="1">
    <citation type="submission" date="2024-09" db="EMBL/GenBank/DDBJ databases">
        <title>Description of Labrys sedimenti sp. nov., isolated from a diclofenac-degrading enrichment culture, and genome-based reclassification of Labrys portucalensis as a later heterotypic synonym of Labrys neptuniae.</title>
        <authorList>
            <person name="Tancsics A."/>
            <person name="Csepanyi A."/>
        </authorList>
    </citation>
    <scope>NUCLEOTIDE SEQUENCE [LARGE SCALE GENOMIC DNA]</scope>
    <source>
        <strain evidence="5 6">LMG 23412</strain>
    </source>
</reference>
<evidence type="ECO:0000256" key="1">
    <source>
        <dbReference type="ARBA" id="ARBA00023002"/>
    </source>
</evidence>
<dbReference type="InterPro" id="IPR002204">
    <property type="entry name" value="3-OH-isobutyrate_DH-rel_CS"/>
</dbReference>
<dbReference type="SUPFAM" id="SSF48179">
    <property type="entry name" value="6-phosphogluconate dehydrogenase C-terminal domain-like"/>
    <property type="match status" value="1"/>
</dbReference>
<dbReference type="Gene3D" id="1.10.1040.10">
    <property type="entry name" value="N-(1-d-carboxylethyl)-l-norvaline Dehydrogenase, domain 2"/>
    <property type="match status" value="1"/>
</dbReference>
<comment type="caution">
    <text evidence="5">The sequence shown here is derived from an EMBL/GenBank/DDBJ whole genome shotgun (WGS) entry which is preliminary data.</text>
</comment>
<dbReference type="RefSeq" id="WP_394314205.1">
    <property type="nucleotide sequence ID" value="NZ_JBHGPK010000018.1"/>
</dbReference>
<dbReference type="EMBL" id="JBHGPK010000018">
    <property type="protein sequence ID" value="MFC2253306.1"/>
    <property type="molecule type" value="Genomic_DNA"/>
</dbReference>
<protein>
    <submittedName>
        <fullName evidence="5">NAD(P)-dependent oxidoreductase</fullName>
        <ecNumber evidence="5">1.1.-.-</ecNumber>
    </submittedName>
</protein>
<dbReference type="Proteomes" id="UP001595190">
    <property type="component" value="Unassembled WGS sequence"/>
</dbReference>
<dbReference type="InterPro" id="IPR008927">
    <property type="entry name" value="6-PGluconate_DH-like_C_sf"/>
</dbReference>
<dbReference type="InterPro" id="IPR006115">
    <property type="entry name" value="6PGDH_NADP-bd"/>
</dbReference>
<dbReference type="PANTHER" id="PTHR43580:SF2">
    <property type="entry name" value="CYTOKINE-LIKE NUCLEAR FACTOR N-PAC"/>
    <property type="match status" value="1"/>
</dbReference>
<evidence type="ECO:0000256" key="2">
    <source>
        <dbReference type="ARBA" id="ARBA00023027"/>
    </source>
</evidence>